<proteinExistence type="predicted"/>
<evidence type="ECO:0000313" key="2">
    <source>
        <dbReference type="Proteomes" id="UP000774617"/>
    </source>
</evidence>
<organism evidence="1 2">
    <name type="scientific">Macrophomina phaseolina</name>
    <dbReference type="NCBI Taxonomy" id="35725"/>
    <lineage>
        <taxon>Eukaryota</taxon>
        <taxon>Fungi</taxon>
        <taxon>Dikarya</taxon>
        <taxon>Ascomycota</taxon>
        <taxon>Pezizomycotina</taxon>
        <taxon>Dothideomycetes</taxon>
        <taxon>Dothideomycetes incertae sedis</taxon>
        <taxon>Botryosphaeriales</taxon>
        <taxon>Botryosphaeriaceae</taxon>
        <taxon>Macrophomina</taxon>
    </lineage>
</organism>
<keyword evidence="2" id="KW-1185">Reference proteome</keyword>
<sequence>MYDFHPCQSIEKKAFDRWDATRLGHEAPFRARFTTRRYILHDIIASGNLFGAGHLGLVNSMARVRTPRRSGWVRDGSEHVRIRAMICLSHRSRDGWADVGEEERGEQRIAQDPESALHIMTASRSPHTPAHREKSSKSPFAEAWAISENAKRICDLSSRPPLLFERSSKLLPVPLVDSLPFAGNGRALSSRAIGCTSATAVSARKGAGRTDCRIA</sequence>
<comment type="caution">
    <text evidence="1">The sequence shown here is derived from an EMBL/GenBank/DDBJ whole genome shotgun (WGS) entry which is preliminary data.</text>
</comment>
<accession>A0ABQ8GFP7</accession>
<protein>
    <submittedName>
        <fullName evidence="1">Uncharacterized protein</fullName>
    </submittedName>
</protein>
<reference evidence="1 2" key="1">
    <citation type="journal article" date="2021" name="Nat. Commun.">
        <title>Genetic determinants of endophytism in the Arabidopsis root mycobiome.</title>
        <authorList>
            <person name="Mesny F."/>
            <person name="Miyauchi S."/>
            <person name="Thiergart T."/>
            <person name="Pickel B."/>
            <person name="Atanasova L."/>
            <person name="Karlsson M."/>
            <person name="Huettel B."/>
            <person name="Barry K.W."/>
            <person name="Haridas S."/>
            <person name="Chen C."/>
            <person name="Bauer D."/>
            <person name="Andreopoulos W."/>
            <person name="Pangilinan J."/>
            <person name="LaButti K."/>
            <person name="Riley R."/>
            <person name="Lipzen A."/>
            <person name="Clum A."/>
            <person name="Drula E."/>
            <person name="Henrissat B."/>
            <person name="Kohler A."/>
            <person name="Grigoriev I.V."/>
            <person name="Martin F.M."/>
            <person name="Hacquard S."/>
        </authorList>
    </citation>
    <scope>NUCLEOTIDE SEQUENCE [LARGE SCALE GENOMIC DNA]</scope>
    <source>
        <strain evidence="1 2">MPI-SDFR-AT-0080</strain>
    </source>
</reference>
<name>A0ABQ8GFP7_9PEZI</name>
<gene>
    <name evidence="1" type="ORF">B0J12DRAFT_454273</name>
</gene>
<dbReference type="Proteomes" id="UP000774617">
    <property type="component" value="Unassembled WGS sequence"/>
</dbReference>
<dbReference type="EMBL" id="JAGTJR010000009">
    <property type="protein sequence ID" value="KAH7054462.1"/>
    <property type="molecule type" value="Genomic_DNA"/>
</dbReference>
<evidence type="ECO:0000313" key="1">
    <source>
        <dbReference type="EMBL" id="KAH7054462.1"/>
    </source>
</evidence>